<evidence type="ECO:0000313" key="2">
    <source>
        <dbReference type="Proteomes" id="UP000507954"/>
    </source>
</evidence>
<accession>A0A508WRP0</accession>
<sequence length="68" mass="7367">MSRAPLVPSLGPLDAGLGRPERFEIRAKIAYIDFRSGDEPCGPPPFPRARIGLGSALARWSGSFSRLE</sequence>
<evidence type="ECO:0000313" key="1">
    <source>
        <dbReference type="EMBL" id="VTZ60177.1"/>
    </source>
</evidence>
<gene>
    <name evidence="1" type="ORF">EMEDMD4_1350004</name>
</gene>
<protein>
    <submittedName>
        <fullName evidence="1">Uncharacterized protein</fullName>
    </submittedName>
</protein>
<dbReference type="AlphaFoldDB" id="A0A508WRP0"/>
<name>A0A508WRP0_9HYPH</name>
<dbReference type="EMBL" id="CABFNB010000041">
    <property type="protein sequence ID" value="VTZ60177.1"/>
    <property type="molecule type" value="Genomic_DNA"/>
</dbReference>
<dbReference type="Proteomes" id="UP000507954">
    <property type="component" value="Unassembled WGS sequence"/>
</dbReference>
<proteinExistence type="predicted"/>
<reference evidence="1 2" key="1">
    <citation type="submission" date="2019-06" db="EMBL/GenBank/DDBJ databases">
        <authorList>
            <person name="Le Quere A."/>
            <person name="Colella S."/>
        </authorList>
    </citation>
    <scope>NUCLEOTIDE SEQUENCE [LARGE SCALE GENOMIC DNA]</scope>
    <source>
        <strain evidence="1">EmedicaeMD41</strain>
    </source>
</reference>
<organism evidence="1 2">
    <name type="scientific">Sinorhizobium medicae</name>
    <dbReference type="NCBI Taxonomy" id="110321"/>
    <lineage>
        <taxon>Bacteria</taxon>
        <taxon>Pseudomonadati</taxon>
        <taxon>Pseudomonadota</taxon>
        <taxon>Alphaproteobacteria</taxon>
        <taxon>Hyphomicrobiales</taxon>
        <taxon>Rhizobiaceae</taxon>
        <taxon>Sinorhizobium/Ensifer group</taxon>
        <taxon>Sinorhizobium</taxon>
    </lineage>
</organism>